<keyword evidence="3" id="KW-0472">Membrane</keyword>
<accession>A0A3P7MSI3</accession>
<gene>
    <name evidence="5" type="ORF">TCLT_LOCUS2573</name>
</gene>
<protein>
    <recommendedName>
        <fullName evidence="4">Nematode cuticle collagen N-terminal domain-containing protein</fullName>
    </recommendedName>
</protein>
<dbReference type="Proteomes" id="UP000276776">
    <property type="component" value="Unassembled WGS sequence"/>
</dbReference>
<feature type="compositionally biased region" description="Polar residues" evidence="2">
    <location>
        <begin position="329"/>
        <end position="340"/>
    </location>
</feature>
<dbReference type="Pfam" id="PF01391">
    <property type="entry name" value="Collagen"/>
    <property type="match status" value="2"/>
</dbReference>
<feature type="domain" description="Nematode cuticle collagen N-terminal" evidence="4">
    <location>
        <begin position="24"/>
        <end position="65"/>
    </location>
</feature>
<evidence type="ECO:0000256" key="1">
    <source>
        <dbReference type="ARBA" id="ARBA00022737"/>
    </source>
</evidence>
<feature type="compositionally biased region" description="Pro residues" evidence="2">
    <location>
        <begin position="163"/>
        <end position="174"/>
    </location>
</feature>
<name>A0A3P7MSI3_THECL</name>
<sequence>MGQFYQGTLTTRERIYQFVTGLQIVCSFLSLLILCIALPVLYNNVQATIDYVNVGIEFCERSNQEAMVEVERGKLYIVSNRTKRQTYDRNSVSNSFSRNFILDEEVIGTPIETECPGCCIPGPPGPRGAGGSPGKPGSPGPAGKPGIPGTTPNQTCSIQTNRAPPPCRPCPKGPPGIKGWPGFPGDPGPIGEHGAKGKDGEDGAPGEPGPQGLPGFQGGPGAPGDKGPTPEGDLKEGPPGDPGPIGPIGAPGLPGLPGRNGLTGPQGERGWPGLPGEPGEPGYPGPEGPPGEQGSPGEPGICVCQNVNSIILVNPSASQPRLSEQMLFQQPSNYQSSMQLRTHHDQKEYGG</sequence>
<proteinExistence type="predicted"/>
<dbReference type="EMBL" id="UYYF01000568">
    <property type="protein sequence ID" value="VDM98605.1"/>
    <property type="molecule type" value="Genomic_DNA"/>
</dbReference>
<keyword evidence="1" id="KW-0677">Repeat</keyword>
<dbReference type="InterPro" id="IPR008160">
    <property type="entry name" value="Collagen"/>
</dbReference>
<evidence type="ECO:0000256" key="3">
    <source>
        <dbReference type="SAM" id="Phobius"/>
    </source>
</evidence>
<keyword evidence="3" id="KW-1133">Transmembrane helix</keyword>
<keyword evidence="3" id="KW-0812">Transmembrane</keyword>
<dbReference type="InterPro" id="IPR002486">
    <property type="entry name" value="Col_cuticle_N"/>
</dbReference>
<feature type="compositionally biased region" description="Low complexity" evidence="2">
    <location>
        <begin position="290"/>
        <end position="300"/>
    </location>
</feature>
<feature type="region of interest" description="Disordered" evidence="2">
    <location>
        <begin position="118"/>
        <end position="300"/>
    </location>
</feature>
<feature type="region of interest" description="Disordered" evidence="2">
    <location>
        <begin position="329"/>
        <end position="351"/>
    </location>
</feature>
<evidence type="ECO:0000259" key="4">
    <source>
        <dbReference type="Pfam" id="PF01484"/>
    </source>
</evidence>
<feature type="compositionally biased region" description="Low complexity" evidence="2">
    <location>
        <begin position="247"/>
        <end position="274"/>
    </location>
</feature>
<dbReference type="STRING" id="103827.A0A3P7MSI3"/>
<evidence type="ECO:0000313" key="5">
    <source>
        <dbReference type="EMBL" id="VDM98605.1"/>
    </source>
</evidence>
<evidence type="ECO:0000313" key="6">
    <source>
        <dbReference type="Proteomes" id="UP000276776"/>
    </source>
</evidence>
<dbReference type="GO" id="GO:0042302">
    <property type="term" value="F:structural constituent of cuticle"/>
    <property type="evidence" value="ECO:0007669"/>
    <property type="project" value="InterPro"/>
</dbReference>
<organism evidence="5 6">
    <name type="scientific">Thelazia callipaeda</name>
    <name type="common">Oriental eyeworm</name>
    <name type="synonym">Parasitic nematode</name>
    <dbReference type="NCBI Taxonomy" id="103827"/>
    <lineage>
        <taxon>Eukaryota</taxon>
        <taxon>Metazoa</taxon>
        <taxon>Ecdysozoa</taxon>
        <taxon>Nematoda</taxon>
        <taxon>Chromadorea</taxon>
        <taxon>Rhabditida</taxon>
        <taxon>Spirurina</taxon>
        <taxon>Spiruromorpha</taxon>
        <taxon>Thelazioidea</taxon>
        <taxon>Thelaziidae</taxon>
        <taxon>Thelazia</taxon>
    </lineage>
</organism>
<evidence type="ECO:0000256" key="2">
    <source>
        <dbReference type="SAM" id="MobiDB-lite"/>
    </source>
</evidence>
<reference evidence="5 6" key="1">
    <citation type="submission" date="2018-11" db="EMBL/GenBank/DDBJ databases">
        <authorList>
            <consortium name="Pathogen Informatics"/>
        </authorList>
    </citation>
    <scope>NUCLEOTIDE SEQUENCE [LARGE SCALE GENOMIC DNA]</scope>
</reference>
<feature type="compositionally biased region" description="Basic and acidic residues" evidence="2">
    <location>
        <begin position="342"/>
        <end position="351"/>
    </location>
</feature>
<feature type="transmembrane region" description="Helical" evidence="3">
    <location>
        <begin position="21"/>
        <end position="42"/>
    </location>
</feature>
<feature type="compositionally biased region" description="Gly residues" evidence="2">
    <location>
        <begin position="215"/>
        <end position="224"/>
    </location>
</feature>
<feature type="compositionally biased region" description="Polar residues" evidence="2">
    <location>
        <begin position="153"/>
        <end position="162"/>
    </location>
</feature>
<dbReference type="AlphaFoldDB" id="A0A3P7MSI3"/>
<dbReference type="PANTHER" id="PTHR24637:SF351">
    <property type="entry name" value="CUTICLE COLLAGEN DPY-10"/>
    <property type="match status" value="1"/>
</dbReference>
<dbReference type="Pfam" id="PF01484">
    <property type="entry name" value="Col_cuticle_N"/>
    <property type="match status" value="1"/>
</dbReference>
<dbReference type="OrthoDB" id="8939548at2759"/>
<keyword evidence="6" id="KW-1185">Reference proteome</keyword>
<dbReference type="PANTHER" id="PTHR24637">
    <property type="entry name" value="COLLAGEN"/>
    <property type="match status" value="1"/>
</dbReference>